<dbReference type="EMBL" id="SKBQ01000027">
    <property type="protein sequence ID" value="TPX14614.1"/>
    <property type="molecule type" value="Genomic_DNA"/>
</dbReference>
<reference evidence="1 2" key="1">
    <citation type="submission" date="2019-06" db="EMBL/GenBank/DDBJ databases">
        <title>Draft genome sequence of the filamentous fungus Phialemoniopsis curvata isolated from diesel fuel.</title>
        <authorList>
            <person name="Varaljay V.A."/>
            <person name="Lyon W.J."/>
            <person name="Crouch A.L."/>
            <person name="Drake C.E."/>
            <person name="Hollomon J.M."/>
            <person name="Nadeau L.J."/>
            <person name="Nunn H.S."/>
            <person name="Stevenson B.S."/>
            <person name="Bojanowski C.L."/>
            <person name="Crookes-Goodson W.J."/>
        </authorList>
    </citation>
    <scope>NUCLEOTIDE SEQUENCE [LARGE SCALE GENOMIC DNA]</scope>
    <source>
        <strain evidence="1 2">D216</strain>
    </source>
</reference>
<gene>
    <name evidence="1" type="ORF">E0L32_005306</name>
</gene>
<protein>
    <submittedName>
        <fullName evidence="1">Uncharacterized protein</fullName>
    </submittedName>
</protein>
<evidence type="ECO:0000313" key="1">
    <source>
        <dbReference type="EMBL" id="TPX14614.1"/>
    </source>
</evidence>
<dbReference type="AlphaFoldDB" id="A0A507B7J9"/>
<dbReference type="RefSeq" id="XP_030996325.1">
    <property type="nucleotide sequence ID" value="XM_031139813.1"/>
</dbReference>
<proteinExistence type="predicted"/>
<dbReference type="OrthoDB" id="4538955at2759"/>
<sequence length="354" mass="39013">MSFQLPPGVGLVTGSGGLLSNVPGVRRRQISRINAYVRGDRFNAKANRRLRKAEHKSKVAQRRLPEAVVKALQSNPMQYGAPRYFKVLLAGVKATNDCKLHDLERYEDEGHFMFFSSFGVAGSPVRFNDHWIPTDGEELSPDKRIYTLATKDKNSNPVSLYLDFTLPESPSGFLETSDGHFAVALKPWAVSYQVKVSGNAGAYKSSGQQTLKWDETSDVWTKATWEDNSMVFSYDTVANPDPFTKTLINEVAFQDQRAGGQTLELTSSMYPTDYTSIFQDLDTGKGTTAHFCITTVTTTNVPPAPEIRAQDAIKSVFPSLAMFKFDELATSFTGAYTVPGSDQVYAVIGQAADP</sequence>
<dbReference type="GeneID" id="41972753"/>
<accession>A0A507B7J9</accession>
<comment type="caution">
    <text evidence="1">The sequence shown here is derived from an EMBL/GenBank/DDBJ whole genome shotgun (WGS) entry which is preliminary data.</text>
</comment>
<name>A0A507B7J9_9PEZI</name>
<organism evidence="1 2">
    <name type="scientific">Thyridium curvatum</name>
    <dbReference type="NCBI Taxonomy" id="1093900"/>
    <lineage>
        <taxon>Eukaryota</taxon>
        <taxon>Fungi</taxon>
        <taxon>Dikarya</taxon>
        <taxon>Ascomycota</taxon>
        <taxon>Pezizomycotina</taxon>
        <taxon>Sordariomycetes</taxon>
        <taxon>Sordariomycetidae</taxon>
        <taxon>Thyridiales</taxon>
        <taxon>Thyridiaceae</taxon>
        <taxon>Thyridium</taxon>
    </lineage>
</organism>
<dbReference type="Proteomes" id="UP000319257">
    <property type="component" value="Unassembled WGS sequence"/>
</dbReference>
<dbReference type="InParanoid" id="A0A507B7J9"/>
<evidence type="ECO:0000313" key="2">
    <source>
        <dbReference type="Proteomes" id="UP000319257"/>
    </source>
</evidence>
<keyword evidence="2" id="KW-1185">Reference proteome</keyword>